<feature type="compositionally biased region" description="Low complexity" evidence="1">
    <location>
        <begin position="79"/>
        <end position="89"/>
    </location>
</feature>
<evidence type="ECO:0000313" key="2">
    <source>
        <dbReference type="EMBL" id="RXF74560.1"/>
    </source>
</evidence>
<reference evidence="2 3" key="1">
    <citation type="submission" date="2018-12" db="EMBL/GenBank/DDBJ databases">
        <title>bacterium Hansschlegelia zhihuaiae S113.</title>
        <authorList>
            <person name="He J."/>
        </authorList>
    </citation>
    <scope>NUCLEOTIDE SEQUENCE [LARGE SCALE GENOMIC DNA]</scope>
    <source>
        <strain evidence="2 3">S 113</strain>
    </source>
</reference>
<comment type="caution">
    <text evidence="2">The sequence shown here is derived from an EMBL/GenBank/DDBJ whole genome shotgun (WGS) entry which is preliminary data.</text>
</comment>
<dbReference type="AlphaFoldDB" id="A0A4Q0MLH5"/>
<keyword evidence="3" id="KW-1185">Reference proteome</keyword>
<evidence type="ECO:0000256" key="1">
    <source>
        <dbReference type="SAM" id="MobiDB-lite"/>
    </source>
</evidence>
<dbReference type="Proteomes" id="UP000289708">
    <property type="component" value="Unassembled WGS sequence"/>
</dbReference>
<feature type="compositionally biased region" description="Low complexity" evidence="1">
    <location>
        <begin position="96"/>
        <end position="106"/>
    </location>
</feature>
<protein>
    <submittedName>
        <fullName evidence="2">Twin-arginine translocase subunit TatB</fullName>
    </submittedName>
</protein>
<name>A0A4Q0MLH5_9HYPH</name>
<feature type="compositionally biased region" description="Basic and acidic residues" evidence="1">
    <location>
        <begin position="44"/>
        <end position="56"/>
    </location>
</feature>
<dbReference type="OrthoDB" id="7206969at2"/>
<gene>
    <name evidence="2" type="ORF">EK403_03930</name>
</gene>
<feature type="region of interest" description="Disordered" evidence="1">
    <location>
        <begin position="29"/>
        <end position="146"/>
    </location>
</feature>
<dbReference type="EMBL" id="RYFI01000003">
    <property type="protein sequence ID" value="RXF74560.1"/>
    <property type="molecule type" value="Genomic_DNA"/>
</dbReference>
<organism evidence="2 3">
    <name type="scientific">Hansschlegelia zhihuaiae</name>
    <dbReference type="NCBI Taxonomy" id="405005"/>
    <lineage>
        <taxon>Bacteria</taxon>
        <taxon>Pseudomonadati</taxon>
        <taxon>Pseudomonadota</taxon>
        <taxon>Alphaproteobacteria</taxon>
        <taxon>Hyphomicrobiales</taxon>
        <taxon>Methylopilaceae</taxon>
        <taxon>Hansschlegelia</taxon>
    </lineage>
</organism>
<proteinExistence type="predicted"/>
<accession>A0A4Q0MLH5</accession>
<evidence type="ECO:0000313" key="3">
    <source>
        <dbReference type="Proteomes" id="UP000289708"/>
    </source>
</evidence>
<sequence>MAGEFQSQFNDAMREAELDDLKREVTGLKDQASKLAGPNPFQIARDELKNAWDDKPAPAPSALSGGTPKADPESDIPSAFAPRPAIEAPAEPPAPTEAEFAPTPEAEPGPRPKRARKSAAKANGAVKPGVAKPDDETAEPPPGAAA</sequence>